<keyword evidence="1" id="KW-1133">Transmembrane helix</keyword>
<organism evidence="2 3">
    <name type="scientific">Litchfieldia luteola</name>
    <dbReference type="NCBI Taxonomy" id="682179"/>
    <lineage>
        <taxon>Bacteria</taxon>
        <taxon>Bacillati</taxon>
        <taxon>Bacillota</taxon>
        <taxon>Bacilli</taxon>
        <taxon>Bacillales</taxon>
        <taxon>Bacillaceae</taxon>
        <taxon>Litchfieldia</taxon>
    </lineage>
</organism>
<sequence>MLILFFILLITGGSLFFAFKKKRPQFLLVPFASIFAYFIVEIILFPAPLSDTLKFIFGLR</sequence>
<keyword evidence="1" id="KW-0472">Membrane</keyword>
<accession>A0ABR9QFL6</accession>
<name>A0ABR9QFL6_9BACI</name>
<gene>
    <name evidence="2" type="ORF">IMZ08_04325</name>
</gene>
<protein>
    <submittedName>
        <fullName evidence="2">Uncharacterized protein</fullName>
    </submittedName>
</protein>
<evidence type="ECO:0000313" key="2">
    <source>
        <dbReference type="EMBL" id="MBE4907285.1"/>
    </source>
</evidence>
<dbReference type="RefSeq" id="WP_193534750.1">
    <property type="nucleotide sequence ID" value="NZ_JADCLJ010000007.1"/>
</dbReference>
<dbReference type="EMBL" id="JADCLJ010000007">
    <property type="protein sequence ID" value="MBE4907285.1"/>
    <property type="molecule type" value="Genomic_DNA"/>
</dbReference>
<proteinExistence type="predicted"/>
<reference evidence="2 3" key="1">
    <citation type="submission" date="2020-10" db="EMBL/GenBank/DDBJ databases">
        <title>Bacillus sp. HD4P25, an endophyte from a halophyte.</title>
        <authorList>
            <person name="Sun J.-Q."/>
        </authorList>
    </citation>
    <scope>NUCLEOTIDE SEQUENCE [LARGE SCALE GENOMIC DNA]</scope>
    <source>
        <strain evidence="2 3">YIM 93174</strain>
    </source>
</reference>
<evidence type="ECO:0000256" key="1">
    <source>
        <dbReference type="SAM" id="Phobius"/>
    </source>
</evidence>
<keyword evidence="3" id="KW-1185">Reference proteome</keyword>
<evidence type="ECO:0000313" key="3">
    <source>
        <dbReference type="Proteomes" id="UP001516662"/>
    </source>
</evidence>
<keyword evidence="1" id="KW-0812">Transmembrane</keyword>
<dbReference type="Proteomes" id="UP001516662">
    <property type="component" value="Unassembled WGS sequence"/>
</dbReference>
<comment type="caution">
    <text evidence="2">The sequence shown here is derived from an EMBL/GenBank/DDBJ whole genome shotgun (WGS) entry which is preliminary data.</text>
</comment>
<feature type="transmembrane region" description="Helical" evidence="1">
    <location>
        <begin position="28"/>
        <end position="47"/>
    </location>
</feature>